<evidence type="ECO:0000313" key="4">
    <source>
        <dbReference type="Proteomes" id="UP000494135"/>
    </source>
</evidence>
<evidence type="ECO:0000313" key="2">
    <source>
        <dbReference type="EMBL" id="ORT81998.1"/>
    </source>
</evidence>
<keyword evidence="3" id="KW-1185">Reference proteome</keyword>
<dbReference type="EMBL" id="CADIKG010000020">
    <property type="protein sequence ID" value="CAB3767326.1"/>
    <property type="molecule type" value="Genomic_DNA"/>
</dbReference>
<dbReference type="AlphaFoldDB" id="A0A1X1P9H1"/>
<sequence>MNPTESDVLTAIRGGRLASVLRGEECVFRTPPEINDDMRPTDHAELLERALYPLSRTEGVDLVQRKLEHALQAACDDPLGVFCAIQCFYMALMDEQSGSSPFHLNRDRLPKLLASAFLKESAGLHALALRPNDHLYDRSYRVTLSRMHILAKDCSIDWGVALPQL</sequence>
<dbReference type="InterPro" id="IPR038509">
    <property type="entry name" value="IFS_sf"/>
</dbReference>
<dbReference type="Proteomes" id="UP000193146">
    <property type="component" value="Unassembled WGS sequence"/>
</dbReference>
<protein>
    <submittedName>
        <fullName evidence="2">Uncharacterized protein</fullName>
    </submittedName>
</protein>
<evidence type="ECO:0000313" key="1">
    <source>
        <dbReference type="EMBL" id="CAB3767326.1"/>
    </source>
</evidence>
<dbReference type="Gene3D" id="1.25.40.520">
    <property type="match status" value="1"/>
</dbReference>
<reference evidence="2 3" key="1">
    <citation type="submission" date="2017-04" db="EMBL/GenBank/DDBJ databases">
        <title>Burkholderia puraquae sp. nov., a novel Burkholderia cepacia complex species from hospital setting samples.</title>
        <authorList>
            <person name="Martina P."/>
            <person name="Leguizamon M."/>
            <person name="Prieto C."/>
            <person name="Sousa S."/>
            <person name="Montanaro P."/>
            <person name="Draghi W."/>
            <person name="Staembler M."/>
            <person name="Bettiol M."/>
            <person name="Figoli C."/>
            <person name="Palau J."/>
            <person name="Alvarez F."/>
            <person name="Benetti S."/>
            <person name="Anchat E."/>
            <person name="Vescina C."/>
            <person name="Ferreras J."/>
            <person name="Lasch P."/>
            <person name="Lagares A."/>
            <person name="Zorreguieta A."/>
            <person name="Yantorno O."/>
            <person name="Bosch A."/>
        </authorList>
    </citation>
    <scope>NUCLEOTIDE SEQUENCE [LARGE SCALE GENOMIC DNA]</scope>
    <source>
        <strain evidence="2 3">CAMPA 1040</strain>
    </source>
</reference>
<gene>
    <name evidence="2" type="ORF">B7G54_29725</name>
    <name evidence="1" type="ORF">LMG29660_05789</name>
</gene>
<proteinExistence type="predicted"/>
<accession>A0A1X1P9H1</accession>
<dbReference type="OrthoDB" id="8781378at2"/>
<dbReference type="RefSeq" id="WP_133059233.1">
    <property type="nucleotide sequence ID" value="NZ_CADIKG010000020.1"/>
</dbReference>
<dbReference type="Proteomes" id="UP000494135">
    <property type="component" value="Unassembled WGS sequence"/>
</dbReference>
<reference evidence="1 4" key="2">
    <citation type="submission" date="2020-04" db="EMBL/GenBank/DDBJ databases">
        <authorList>
            <person name="De Canck E."/>
        </authorList>
    </citation>
    <scope>NUCLEOTIDE SEQUENCE [LARGE SCALE GENOMIC DNA]</scope>
    <source>
        <strain evidence="1 4">LMG 29660</strain>
    </source>
</reference>
<name>A0A1X1P9H1_9BURK</name>
<dbReference type="EMBL" id="NBYX01000020">
    <property type="protein sequence ID" value="ORT81998.1"/>
    <property type="molecule type" value="Genomic_DNA"/>
</dbReference>
<evidence type="ECO:0000313" key="3">
    <source>
        <dbReference type="Proteomes" id="UP000193146"/>
    </source>
</evidence>
<organism evidence="2 3">
    <name type="scientific">Burkholderia puraquae</name>
    <dbReference type="NCBI Taxonomy" id="1904757"/>
    <lineage>
        <taxon>Bacteria</taxon>
        <taxon>Pseudomonadati</taxon>
        <taxon>Pseudomonadota</taxon>
        <taxon>Betaproteobacteria</taxon>
        <taxon>Burkholderiales</taxon>
        <taxon>Burkholderiaceae</taxon>
        <taxon>Burkholderia</taxon>
        <taxon>Burkholderia cepacia complex</taxon>
    </lineage>
</organism>